<dbReference type="GO" id="GO:0005886">
    <property type="term" value="C:plasma membrane"/>
    <property type="evidence" value="ECO:0007669"/>
    <property type="project" value="UniProtKB-SubCell"/>
</dbReference>
<evidence type="ECO:0000256" key="3">
    <source>
        <dbReference type="ARBA" id="ARBA00022475"/>
    </source>
</evidence>
<keyword evidence="4" id="KW-0997">Cell inner membrane</keyword>
<evidence type="ECO:0000256" key="7">
    <source>
        <dbReference type="ARBA" id="ARBA00023136"/>
    </source>
</evidence>
<evidence type="ECO:0000256" key="2">
    <source>
        <dbReference type="ARBA" id="ARBA00022448"/>
    </source>
</evidence>
<dbReference type="EMBL" id="FOPU01000001">
    <property type="protein sequence ID" value="SFH09501.1"/>
    <property type="molecule type" value="Genomic_DNA"/>
</dbReference>
<keyword evidence="3" id="KW-1003">Cell membrane</keyword>
<gene>
    <name evidence="10" type="ORF">SAMN04488021_101138</name>
</gene>
<reference evidence="10 11" key="1">
    <citation type="submission" date="2016-10" db="EMBL/GenBank/DDBJ databases">
        <authorList>
            <person name="de Groot N.N."/>
        </authorList>
    </citation>
    <scope>NUCLEOTIDE SEQUENCE [LARGE SCALE GENOMIC DNA]</scope>
    <source>
        <strain evidence="10 11">DSM 8537</strain>
    </source>
</reference>
<keyword evidence="2" id="KW-0813">Transport</keyword>
<sequence>MTAFTPLQSALGGALIGLAAVWLMAALGRIAGMTGMLSGALFEPGRGWRLAFLLGAMAAPALMLALGARVPFDSPVPQPWLVIGGLLAGIGASHAGGCTSGHGVCGNARLSPRSLVATASFMLAAFATVFTIRHVIGGF</sequence>
<keyword evidence="5 9" id="KW-0812">Transmembrane</keyword>
<organism evidence="10 11">
    <name type="scientific">Paracoccus aminovorans</name>
    <dbReference type="NCBI Taxonomy" id="34004"/>
    <lineage>
        <taxon>Bacteria</taxon>
        <taxon>Pseudomonadati</taxon>
        <taxon>Pseudomonadota</taxon>
        <taxon>Alphaproteobacteria</taxon>
        <taxon>Rhodobacterales</taxon>
        <taxon>Paracoccaceae</taxon>
        <taxon>Paracoccus</taxon>
    </lineage>
</organism>
<comment type="subcellular location">
    <subcellularLocation>
        <location evidence="1">Cell inner membrane</location>
        <topology evidence="1">Multi-pass membrane protein</topology>
    </subcellularLocation>
</comment>
<dbReference type="OrthoDB" id="9814020at2"/>
<dbReference type="AlphaFoldDB" id="A0A1I2XBW4"/>
<evidence type="ECO:0000256" key="9">
    <source>
        <dbReference type="SAM" id="Phobius"/>
    </source>
</evidence>
<keyword evidence="7 9" id="KW-0472">Membrane</keyword>
<name>A0A1I2XBW4_9RHOB</name>
<evidence type="ECO:0000256" key="4">
    <source>
        <dbReference type="ARBA" id="ARBA00022519"/>
    </source>
</evidence>
<dbReference type="Proteomes" id="UP000183635">
    <property type="component" value="Unassembled WGS sequence"/>
</dbReference>
<comment type="similarity">
    <text evidence="8">Belongs to the TsuA/YedE (TC 9.B.102) family.</text>
</comment>
<evidence type="ECO:0000256" key="8">
    <source>
        <dbReference type="ARBA" id="ARBA00035655"/>
    </source>
</evidence>
<dbReference type="PANTHER" id="PTHR30574">
    <property type="entry name" value="INNER MEMBRANE PROTEIN YEDE"/>
    <property type="match status" value="1"/>
</dbReference>
<dbReference type="PANTHER" id="PTHR30574:SF1">
    <property type="entry name" value="SULPHUR TRANSPORT DOMAIN-CONTAINING PROTEIN"/>
    <property type="match status" value="1"/>
</dbReference>
<evidence type="ECO:0000256" key="5">
    <source>
        <dbReference type="ARBA" id="ARBA00022692"/>
    </source>
</evidence>
<dbReference type="RefSeq" id="WP_074965791.1">
    <property type="nucleotide sequence ID" value="NZ_CBCRYP010000027.1"/>
</dbReference>
<dbReference type="Pfam" id="PF04143">
    <property type="entry name" value="Sulf_transp"/>
    <property type="match status" value="1"/>
</dbReference>
<protein>
    <submittedName>
        <fullName evidence="10">Uncharacterized protein</fullName>
    </submittedName>
</protein>
<evidence type="ECO:0000313" key="10">
    <source>
        <dbReference type="EMBL" id="SFH09501.1"/>
    </source>
</evidence>
<evidence type="ECO:0000256" key="1">
    <source>
        <dbReference type="ARBA" id="ARBA00004429"/>
    </source>
</evidence>
<dbReference type="STRING" id="34004.SAMN04488021_101138"/>
<dbReference type="InterPro" id="IPR007272">
    <property type="entry name" value="Sulf_transp_TsuA/YedE"/>
</dbReference>
<proteinExistence type="inferred from homology"/>
<keyword evidence="11" id="KW-1185">Reference proteome</keyword>
<feature type="transmembrane region" description="Helical" evidence="9">
    <location>
        <begin position="6"/>
        <end position="27"/>
    </location>
</feature>
<keyword evidence="6 9" id="KW-1133">Transmembrane helix</keyword>
<feature type="transmembrane region" description="Helical" evidence="9">
    <location>
        <begin position="80"/>
        <end position="103"/>
    </location>
</feature>
<feature type="transmembrane region" description="Helical" evidence="9">
    <location>
        <begin position="115"/>
        <end position="136"/>
    </location>
</feature>
<evidence type="ECO:0000313" key="11">
    <source>
        <dbReference type="Proteomes" id="UP000183635"/>
    </source>
</evidence>
<accession>A0A1I2XBW4</accession>
<evidence type="ECO:0000256" key="6">
    <source>
        <dbReference type="ARBA" id="ARBA00022989"/>
    </source>
</evidence>
<feature type="transmembrane region" description="Helical" evidence="9">
    <location>
        <begin position="48"/>
        <end position="68"/>
    </location>
</feature>